<dbReference type="AlphaFoldDB" id="A0AAE1T2G0"/>
<evidence type="ECO:0000313" key="3">
    <source>
        <dbReference type="Proteomes" id="UP001291623"/>
    </source>
</evidence>
<feature type="compositionally biased region" description="Polar residues" evidence="1">
    <location>
        <begin position="73"/>
        <end position="90"/>
    </location>
</feature>
<dbReference type="Proteomes" id="UP001291623">
    <property type="component" value="Unassembled WGS sequence"/>
</dbReference>
<reference evidence="2" key="1">
    <citation type="submission" date="2023-12" db="EMBL/GenBank/DDBJ databases">
        <title>Genome assembly of Anisodus tanguticus.</title>
        <authorList>
            <person name="Wang Y.-J."/>
        </authorList>
    </citation>
    <scope>NUCLEOTIDE SEQUENCE</scope>
    <source>
        <strain evidence="2">KB-2021</strain>
        <tissue evidence="2">Leaf</tissue>
    </source>
</reference>
<accession>A0AAE1T2G0</accession>
<dbReference type="EMBL" id="JAVYJV010000001">
    <property type="protein sequence ID" value="KAK4380238.1"/>
    <property type="molecule type" value="Genomic_DNA"/>
</dbReference>
<protein>
    <submittedName>
        <fullName evidence="2">Uncharacterized protein</fullName>
    </submittedName>
</protein>
<evidence type="ECO:0000256" key="1">
    <source>
        <dbReference type="SAM" id="MobiDB-lite"/>
    </source>
</evidence>
<proteinExistence type="predicted"/>
<comment type="caution">
    <text evidence="2">The sequence shown here is derived from an EMBL/GenBank/DDBJ whole genome shotgun (WGS) entry which is preliminary data.</text>
</comment>
<evidence type="ECO:0000313" key="2">
    <source>
        <dbReference type="EMBL" id="KAK4380238.1"/>
    </source>
</evidence>
<organism evidence="2 3">
    <name type="scientific">Anisodus tanguticus</name>
    <dbReference type="NCBI Taxonomy" id="243964"/>
    <lineage>
        <taxon>Eukaryota</taxon>
        <taxon>Viridiplantae</taxon>
        <taxon>Streptophyta</taxon>
        <taxon>Embryophyta</taxon>
        <taxon>Tracheophyta</taxon>
        <taxon>Spermatophyta</taxon>
        <taxon>Magnoliopsida</taxon>
        <taxon>eudicotyledons</taxon>
        <taxon>Gunneridae</taxon>
        <taxon>Pentapetalae</taxon>
        <taxon>asterids</taxon>
        <taxon>lamiids</taxon>
        <taxon>Solanales</taxon>
        <taxon>Solanaceae</taxon>
        <taxon>Solanoideae</taxon>
        <taxon>Hyoscyameae</taxon>
        <taxon>Anisodus</taxon>
    </lineage>
</organism>
<name>A0AAE1T2G0_9SOLA</name>
<feature type="region of interest" description="Disordered" evidence="1">
    <location>
        <begin position="1"/>
        <end position="90"/>
    </location>
</feature>
<gene>
    <name evidence="2" type="ORF">RND71_002100</name>
</gene>
<feature type="compositionally biased region" description="Basic and acidic residues" evidence="1">
    <location>
        <begin position="16"/>
        <end position="26"/>
    </location>
</feature>
<keyword evidence="3" id="KW-1185">Reference proteome</keyword>
<sequence length="128" mass="14001">MDPPRKTTDPAALPHSEAHEQFELRNKLKVRPSASGSVVRDSAEMQGSHAQPMEDDTMVVNHSIQETHENDIPESSQSDGLSNTQRPSHSQNELIWKLTGTIKSLLKEVLAGKIVITISAAHTLGITD</sequence>